<accession>A0ABX7M3W0</accession>
<dbReference type="InterPro" id="IPR011008">
    <property type="entry name" value="Dimeric_a/b-barrel"/>
</dbReference>
<dbReference type="InterPro" id="IPR005545">
    <property type="entry name" value="YCII"/>
</dbReference>
<feature type="domain" description="YCII-related" evidence="2">
    <location>
        <begin position="1"/>
        <end position="112"/>
    </location>
</feature>
<name>A0ABX7M3W0_9RHOO</name>
<dbReference type="EMBL" id="CP071060">
    <property type="protein sequence ID" value="QSI76431.1"/>
    <property type="molecule type" value="Genomic_DNA"/>
</dbReference>
<dbReference type="Proteomes" id="UP000663570">
    <property type="component" value="Chromosome"/>
</dbReference>
<evidence type="ECO:0000313" key="3">
    <source>
        <dbReference type="EMBL" id="QSI76431.1"/>
    </source>
</evidence>
<dbReference type="PANTHER" id="PTHR35174:SF3">
    <property type="entry name" value="BLL7171 PROTEIN"/>
    <property type="match status" value="1"/>
</dbReference>
<dbReference type="SUPFAM" id="SSF54909">
    <property type="entry name" value="Dimeric alpha+beta barrel"/>
    <property type="match status" value="1"/>
</dbReference>
<organism evidence="3 4">
    <name type="scientific">Niveibacterium microcysteis</name>
    <dbReference type="NCBI Taxonomy" id="2811415"/>
    <lineage>
        <taxon>Bacteria</taxon>
        <taxon>Pseudomonadati</taxon>
        <taxon>Pseudomonadota</taxon>
        <taxon>Betaproteobacteria</taxon>
        <taxon>Rhodocyclales</taxon>
        <taxon>Rhodocyclaceae</taxon>
        <taxon>Niveibacterium</taxon>
    </lineage>
</organism>
<comment type="similarity">
    <text evidence="1">Belongs to the YciI family.</text>
</comment>
<evidence type="ECO:0000313" key="4">
    <source>
        <dbReference type="Proteomes" id="UP000663570"/>
    </source>
</evidence>
<sequence>MSYLLMIVEKRGARAANSPERARELYDSMMAYADTLQREGVLRAAQSLRIDDHAVRISAAEGELQVRDGPFAEAKEMVGGFFWLDVADREAAIAIAHRCPAVNWATVEVRECAPCNAD</sequence>
<evidence type="ECO:0000259" key="2">
    <source>
        <dbReference type="Pfam" id="PF03795"/>
    </source>
</evidence>
<gene>
    <name evidence="3" type="ORF">JY500_18525</name>
</gene>
<evidence type="ECO:0000256" key="1">
    <source>
        <dbReference type="ARBA" id="ARBA00007689"/>
    </source>
</evidence>
<reference evidence="3 4" key="1">
    <citation type="submission" date="2021-02" db="EMBL/GenBank/DDBJ databases">
        <title>Niveibacterium changnyeongensis HC41.</title>
        <authorList>
            <person name="Kang M."/>
        </authorList>
    </citation>
    <scope>NUCLEOTIDE SEQUENCE [LARGE SCALE GENOMIC DNA]</scope>
    <source>
        <strain evidence="3 4">HC41</strain>
    </source>
</reference>
<dbReference type="Pfam" id="PF03795">
    <property type="entry name" value="YCII"/>
    <property type="match status" value="1"/>
</dbReference>
<protein>
    <submittedName>
        <fullName evidence="3">Dehydrogenase</fullName>
    </submittedName>
</protein>
<dbReference type="Gene3D" id="3.30.70.1060">
    <property type="entry name" value="Dimeric alpha+beta barrel"/>
    <property type="match status" value="1"/>
</dbReference>
<keyword evidence="4" id="KW-1185">Reference proteome</keyword>
<proteinExistence type="inferred from homology"/>
<dbReference type="PANTHER" id="PTHR35174">
    <property type="entry name" value="BLL7171 PROTEIN-RELATED"/>
    <property type="match status" value="1"/>
</dbReference>
<dbReference type="RefSeq" id="WP_172203321.1">
    <property type="nucleotide sequence ID" value="NZ_CP071060.1"/>
</dbReference>